<reference evidence="3" key="1">
    <citation type="submission" date="2016-06" db="EMBL/GenBank/DDBJ databases">
        <authorList>
            <person name="Hehemann J.-H."/>
            <person name="Arevalo P."/>
            <person name="Datta M.S."/>
            <person name="Polz M.F."/>
        </authorList>
    </citation>
    <scope>NUCLEOTIDE SEQUENCE [LARGE SCALE GENOMIC DNA]</scope>
    <source>
        <strain evidence="3">9CSC122</strain>
    </source>
</reference>
<evidence type="ECO:0000256" key="1">
    <source>
        <dbReference type="SAM" id="Coils"/>
    </source>
</evidence>
<protein>
    <submittedName>
        <fullName evidence="2">Prepilin peptidase</fullName>
    </submittedName>
</protein>
<sequence>MSHFSNLKPILEQLAHQAAQLDRSRGEHHKPLFDERLFHCHGRLLVPCVTETQSTFKTIIREEQAKKLTADRAEFLSERLLAQISAIQRELSTQGIRKSEPKHSSYYRKPINALYQELAQHQEWEIRLRDMVIEKQLELSQAPSFHQQQAQQSLLATEQRLQRCQEAKLKIEKQITFREKNQ</sequence>
<gene>
    <name evidence="2" type="ORF">A6E14_05100</name>
</gene>
<evidence type="ECO:0000313" key="2">
    <source>
        <dbReference type="EMBL" id="OCH78313.1"/>
    </source>
</evidence>
<dbReference type="RefSeq" id="WP_065576390.1">
    <property type="nucleotide sequence ID" value="NZ_JBNGCH010000275.1"/>
</dbReference>
<dbReference type="InterPro" id="IPR038338">
    <property type="entry name" value="PriC_sf"/>
</dbReference>
<evidence type="ECO:0000313" key="3">
    <source>
        <dbReference type="Proteomes" id="UP000093173"/>
    </source>
</evidence>
<feature type="coiled-coil region" evidence="1">
    <location>
        <begin position="147"/>
        <end position="174"/>
    </location>
</feature>
<accession>A0A1B9R218</accession>
<dbReference type="Pfam" id="PF07445">
    <property type="entry name" value="PriC"/>
    <property type="match status" value="1"/>
</dbReference>
<comment type="caution">
    <text evidence="2">The sequence shown here is derived from an EMBL/GenBank/DDBJ whole genome shotgun (WGS) entry which is preliminary data.</text>
</comment>
<dbReference type="InterPro" id="IPR010890">
    <property type="entry name" value="PriC"/>
</dbReference>
<name>A0A1B9R218_9VIBR</name>
<proteinExistence type="predicted"/>
<keyword evidence="3" id="KW-1185">Reference proteome</keyword>
<dbReference type="Proteomes" id="UP000093173">
    <property type="component" value="Unassembled WGS sequence"/>
</dbReference>
<organism evidence="2 3">
    <name type="scientific">Vibrio genomosp. F10</name>
    <dbReference type="NCBI Taxonomy" id="723171"/>
    <lineage>
        <taxon>Bacteria</taxon>
        <taxon>Pseudomonadati</taxon>
        <taxon>Pseudomonadota</taxon>
        <taxon>Gammaproteobacteria</taxon>
        <taxon>Vibrionales</taxon>
        <taxon>Vibrionaceae</taxon>
        <taxon>Vibrio</taxon>
    </lineage>
</organism>
<keyword evidence="1" id="KW-0175">Coiled coil</keyword>
<dbReference type="AlphaFoldDB" id="A0A1B9R218"/>
<dbReference type="Gene3D" id="1.20.1270.340">
    <property type="match status" value="1"/>
</dbReference>
<dbReference type="EMBL" id="MAJZ01000275">
    <property type="protein sequence ID" value="OCH78313.1"/>
    <property type="molecule type" value="Genomic_DNA"/>
</dbReference>